<sequence>MADEDPDNPTLPAFMKVFHQDRCKDDMRLPPEFVGIHGHDLPFDCRLVWPNGTRYSVRILKLEHGFYFTSEWSNFVRATRVVHGDHLIFTLVGAGIFNVRRFDRYTNCPPQGDMEVIEDDGVDENDSPGIDTSDEYVPSENESESTGDEDYVDDSRALNVDGIPTFVISLTPSNINRRLEIPYWFWQRHIPMGAIQAGVHLVTEGGTWLCTLKHNSRKIWVKHGWGRFKQENNLVEGVRCHFKLVDNFVVQFEVWFDRP</sequence>
<dbReference type="EMBL" id="PNBA02000005">
    <property type="protein sequence ID" value="KAG6425274.1"/>
    <property type="molecule type" value="Genomic_DNA"/>
</dbReference>
<keyword evidence="5" id="KW-0539">Nucleus</keyword>
<dbReference type="GO" id="GO:0003677">
    <property type="term" value="F:DNA binding"/>
    <property type="evidence" value="ECO:0007669"/>
    <property type="project" value="UniProtKB-KW"/>
</dbReference>
<keyword evidence="3" id="KW-0238">DNA-binding</keyword>
<dbReference type="InterPro" id="IPR050655">
    <property type="entry name" value="Plant_B3_domain"/>
</dbReference>
<dbReference type="PANTHER" id="PTHR31920">
    <property type="entry name" value="B3 DOMAIN-CONTAINING"/>
    <property type="match status" value="1"/>
</dbReference>
<comment type="subcellular location">
    <subcellularLocation>
        <location evidence="1">Nucleus</location>
    </subcellularLocation>
</comment>
<name>A0A8X8Y5Z2_SALSN</name>
<feature type="region of interest" description="Disordered" evidence="6">
    <location>
        <begin position="113"/>
        <end position="151"/>
    </location>
</feature>
<keyword evidence="4" id="KW-0804">Transcription</keyword>
<keyword evidence="9" id="KW-1185">Reference proteome</keyword>
<feature type="compositionally biased region" description="Acidic residues" evidence="6">
    <location>
        <begin position="141"/>
        <end position="151"/>
    </location>
</feature>
<evidence type="ECO:0000256" key="1">
    <source>
        <dbReference type="ARBA" id="ARBA00004123"/>
    </source>
</evidence>
<evidence type="ECO:0000256" key="4">
    <source>
        <dbReference type="ARBA" id="ARBA00023163"/>
    </source>
</evidence>
<reference evidence="8" key="1">
    <citation type="submission" date="2018-01" db="EMBL/GenBank/DDBJ databases">
        <authorList>
            <person name="Mao J.F."/>
        </authorList>
    </citation>
    <scope>NUCLEOTIDE SEQUENCE</scope>
    <source>
        <strain evidence="8">Huo1</strain>
        <tissue evidence="8">Leaf</tissue>
    </source>
</reference>
<dbReference type="SUPFAM" id="SSF101936">
    <property type="entry name" value="DNA-binding pseudobarrel domain"/>
    <property type="match status" value="2"/>
</dbReference>
<dbReference type="CDD" id="cd10017">
    <property type="entry name" value="B3_DNA"/>
    <property type="match status" value="2"/>
</dbReference>
<dbReference type="Proteomes" id="UP000298416">
    <property type="component" value="Unassembled WGS sequence"/>
</dbReference>
<reference evidence="8" key="2">
    <citation type="submission" date="2020-08" db="EMBL/GenBank/DDBJ databases">
        <title>Plant Genome Project.</title>
        <authorList>
            <person name="Zhang R.-G."/>
        </authorList>
    </citation>
    <scope>NUCLEOTIDE SEQUENCE</scope>
    <source>
        <strain evidence="8">Huo1</strain>
        <tissue evidence="8">Leaf</tissue>
    </source>
</reference>
<feature type="domain" description="TF-B3" evidence="7">
    <location>
        <begin position="14"/>
        <end position="105"/>
    </location>
</feature>
<keyword evidence="2" id="KW-0805">Transcription regulation</keyword>
<comment type="caution">
    <text evidence="8">The sequence shown here is derived from an EMBL/GenBank/DDBJ whole genome shotgun (WGS) entry which is preliminary data.</text>
</comment>
<evidence type="ECO:0000259" key="7">
    <source>
        <dbReference type="SMART" id="SM01019"/>
    </source>
</evidence>
<feature type="compositionally biased region" description="Acidic residues" evidence="6">
    <location>
        <begin position="115"/>
        <end position="126"/>
    </location>
</feature>
<dbReference type="Gene3D" id="2.40.330.10">
    <property type="entry name" value="DNA-binding pseudobarrel domain"/>
    <property type="match status" value="2"/>
</dbReference>
<dbReference type="InterPro" id="IPR003340">
    <property type="entry name" value="B3_DNA-bd"/>
</dbReference>
<dbReference type="InterPro" id="IPR015300">
    <property type="entry name" value="DNA-bd_pseudobarrel_sf"/>
</dbReference>
<evidence type="ECO:0000256" key="2">
    <source>
        <dbReference type="ARBA" id="ARBA00023015"/>
    </source>
</evidence>
<evidence type="ECO:0000313" key="8">
    <source>
        <dbReference type="EMBL" id="KAG6425274.1"/>
    </source>
</evidence>
<evidence type="ECO:0000256" key="5">
    <source>
        <dbReference type="ARBA" id="ARBA00023242"/>
    </source>
</evidence>
<gene>
    <name evidence="8" type="ORF">SASPL_115702</name>
</gene>
<evidence type="ECO:0000256" key="3">
    <source>
        <dbReference type="ARBA" id="ARBA00023125"/>
    </source>
</evidence>
<proteinExistence type="predicted"/>
<organism evidence="8">
    <name type="scientific">Salvia splendens</name>
    <name type="common">Scarlet sage</name>
    <dbReference type="NCBI Taxonomy" id="180675"/>
    <lineage>
        <taxon>Eukaryota</taxon>
        <taxon>Viridiplantae</taxon>
        <taxon>Streptophyta</taxon>
        <taxon>Embryophyta</taxon>
        <taxon>Tracheophyta</taxon>
        <taxon>Spermatophyta</taxon>
        <taxon>Magnoliopsida</taxon>
        <taxon>eudicotyledons</taxon>
        <taxon>Gunneridae</taxon>
        <taxon>Pentapetalae</taxon>
        <taxon>asterids</taxon>
        <taxon>lamiids</taxon>
        <taxon>Lamiales</taxon>
        <taxon>Lamiaceae</taxon>
        <taxon>Nepetoideae</taxon>
        <taxon>Mentheae</taxon>
        <taxon>Salviinae</taxon>
        <taxon>Salvia</taxon>
        <taxon>Salvia subgen. Calosphace</taxon>
        <taxon>core Calosphace</taxon>
    </lineage>
</organism>
<dbReference type="GO" id="GO:0005634">
    <property type="term" value="C:nucleus"/>
    <property type="evidence" value="ECO:0007669"/>
    <property type="project" value="UniProtKB-SubCell"/>
</dbReference>
<accession>A0A8X8Y5Z2</accession>
<dbReference type="Pfam" id="PF02362">
    <property type="entry name" value="B3"/>
    <property type="match status" value="2"/>
</dbReference>
<protein>
    <recommendedName>
        <fullName evidence="7">TF-B3 domain-containing protein</fullName>
    </recommendedName>
</protein>
<evidence type="ECO:0000313" key="9">
    <source>
        <dbReference type="Proteomes" id="UP000298416"/>
    </source>
</evidence>
<dbReference type="SMART" id="SM01019">
    <property type="entry name" value="B3"/>
    <property type="match status" value="2"/>
</dbReference>
<evidence type="ECO:0000256" key="6">
    <source>
        <dbReference type="SAM" id="MobiDB-lite"/>
    </source>
</evidence>
<feature type="domain" description="TF-B3" evidence="7">
    <location>
        <begin position="166"/>
        <end position="255"/>
    </location>
</feature>
<dbReference type="AlphaFoldDB" id="A0A8X8Y5Z2"/>
<dbReference type="PANTHER" id="PTHR31920:SF132">
    <property type="entry name" value="TF-B3 DOMAIN-CONTAINING PROTEIN"/>
    <property type="match status" value="1"/>
</dbReference>